<dbReference type="GO" id="GO:0043041">
    <property type="term" value="P:amino acid activation for nonribosomal peptide biosynthetic process"/>
    <property type="evidence" value="ECO:0007669"/>
    <property type="project" value="TreeGrafter"/>
</dbReference>
<evidence type="ECO:0000256" key="2">
    <source>
        <dbReference type="ARBA" id="ARBA00022450"/>
    </source>
</evidence>
<comment type="cofactor">
    <cofactor evidence="1">
        <name>pantetheine 4'-phosphate</name>
        <dbReference type="ChEBI" id="CHEBI:47942"/>
    </cofactor>
</comment>
<dbReference type="GO" id="GO:0003824">
    <property type="term" value="F:catalytic activity"/>
    <property type="evidence" value="ECO:0007669"/>
    <property type="project" value="InterPro"/>
</dbReference>
<dbReference type="Pfam" id="PF00550">
    <property type="entry name" value="PP-binding"/>
    <property type="match status" value="1"/>
</dbReference>
<dbReference type="PROSITE" id="PS50075">
    <property type="entry name" value="CARRIER"/>
    <property type="match status" value="1"/>
</dbReference>
<dbReference type="InterPro" id="IPR000873">
    <property type="entry name" value="AMP-dep_synth/lig_dom"/>
</dbReference>
<dbReference type="Gene3D" id="3.40.50.150">
    <property type="entry name" value="Vaccinia Virus protein VP39"/>
    <property type="match status" value="1"/>
</dbReference>
<dbReference type="InterPro" id="IPR020806">
    <property type="entry name" value="PKS_PP-bd"/>
</dbReference>
<dbReference type="SMART" id="SM00823">
    <property type="entry name" value="PKS_PP"/>
    <property type="match status" value="1"/>
</dbReference>
<accession>A0A3S5HQS8</accession>
<dbReference type="FunFam" id="2.30.38.10:FF:000001">
    <property type="entry name" value="Non-ribosomal peptide synthetase PvdI"/>
    <property type="match status" value="1"/>
</dbReference>
<evidence type="ECO:0000313" key="6">
    <source>
        <dbReference type="EMBL" id="AZP89504.1"/>
    </source>
</evidence>
<feature type="domain" description="Carrier" evidence="5">
    <location>
        <begin position="967"/>
        <end position="1042"/>
    </location>
</feature>
<keyword evidence="4" id="KW-0677">Repeat</keyword>
<dbReference type="SUPFAM" id="SSF52777">
    <property type="entry name" value="CoA-dependent acyltransferases"/>
    <property type="match status" value="2"/>
</dbReference>
<dbReference type="InterPro" id="IPR010071">
    <property type="entry name" value="AA_adenyl_dom"/>
</dbReference>
<dbReference type="InterPro" id="IPR045851">
    <property type="entry name" value="AMP-bd_C_sf"/>
</dbReference>
<organism evidence="6">
    <name type="scientific">Microcystis sp. PCC 9810</name>
    <dbReference type="NCBI Taxonomy" id="2497713"/>
    <lineage>
        <taxon>Bacteria</taxon>
        <taxon>Bacillati</taxon>
        <taxon>Cyanobacteriota</taxon>
        <taxon>Cyanophyceae</taxon>
        <taxon>Oscillatoriophycideae</taxon>
        <taxon>Chroococcales</taxon>
        <taxon>Microcystaceae</taxon>
        <taxon>Microcystis</taxon>
    </lineage>
</organism>
<dbReference type="SUPFAM" id="SSF53335">
    <property type="entry name" value="S-adenosyl-L-methionine-dependent methyltransferases"/>
    <property type="match status" value="1"/>
</dbReference>
<dbReference type="FunFam" id="3.40.50.980:FF:000001">
    <property type="entry name" value="Non-ribosomal peptide synthetase"/>
    <property type="match status" value="1"/>
</dbReference>
<dbReference type="PANTHER" id="PTHR45527:SF1">
    <property type="entry name" value="FATTY ACID SYNTHASE"/>
    <property type="match status" value="1"/>
</dbReference>
<dbReference type="InterPro" id="IPR023213">
    <property type="entry name" value="CAT-like_dom_sf"/>
</dbReference>
<evidence type="ECO:0000256" key="3">
    <source>
        <dbReference type="ARBA" id="ARBA00022553"/>
    </source>
</evidence>
<dbReference type="GO" id="GO:0008610">
    <property type="term" value="P:lipid biosynthetic process"/>
    <property type="evidence" value="ECO:0007669"/>
    <property type="project" value="UniProtKB-ARBA"/>
</dbReference>
<proteinExistence type="predicted"/>
<dbReference type="SUPFAM" id="SSF47336">
    <property type="entry name" value="ACP-like"/>
    <property type="match status" value="1"/>
</dbReference>
<dbReference type="CDD" id="cd19531">
    <property type="entry name" value="LCL_NRPS-like"/>
    <property type="match status" value="1"/>
</dbReference>
<dbReference type="Pfam" id="PF00668">
    <property type="entry name" value="Condensation"/>
    <property type="match status" value="1"/>
</dbReference>
<dbReference type="Gene3D" id="2.30.38.10">
    <property type="entry name" value="Luciferase, Domain 3"/>
    <property type="match status" value="1"/>
</dbReference>
<dbReference type="Gene3D" id="3.30.559.10">
    <property type="entry name" value="Chloramphenicol acetyltransferase-like domain"/>
    <property type="match status" value="1"/>
</dbReference>
<evidence type="ECO:0000256" key="1">
    <source>
        <dbReference type="ARBA" id="ARBA00001957"/>
    </source>
</evidence>
<sequence length="1506" mass="172498">MENRIKQIKPTIAIECNQITLFPMTQSIHQLLEQQVQRTPEAMALIGENRQISYESLNQKANQLAHYLQKCGLKSESLVGLSVERSPEMVMALLAILKAGCAYVPLDPDYPPERLDYMIQDAQLSLIITNSYLIGKFGDNQRVKILKLDEDWGLIALEKPENPDIEVNPENLAYIIYTSGSTGKPKGVMIEHRSVVNFIEVVKTTANLSQSDRILQFASISFDVAVEEIYPCLTVGGTVVLRTEAMLSSFSSFIQKCREWQLTILDLPTAFWQALITELARTKEPFPESVRLLFVGGESLLPEKLKLWQQYIEEMLQTGKLRRVPQLINAYGPTETTVEATYCDLSNYKLTENCTSVPIGRPINQTQIYILDQNLQPVPQGTQGELYIGGISLARGYLNQLELTQENFINNPFNPSERLYKTGDLGRYLGDGDIEYLGRIDNQIKIRGFRVELGEIENVLIQHSAIDSAAVILSQDQLGDKQLIAYVVPHLTSEDSLEQEKTQQEYLALWKTVNQQTDSKTPIQSDLTFNIIGWDSSYDGQPIPEEEMHEWVNKTVERIQELHPEKVLEIGCGTGLLLTRVAPDCSEYVGLDFSRPALDHIRKIQQTIGGLDHVTLWERSADDLAGLESESFDTIIMNSVLQHFPSTAYLLQVLEGLIKLVKKGGHILVGDIRNLALLPTYCTSVEAYRANDNVLACQLQERITRKHQAEEELLLHPFFFLALQQQFTEITHVQIKPKTGVYDNELTRFRYEAILSINSSVEPLTEIDWLDWQKEQLNLAEVKRILTEDQPRNLGISRIPNARLSKEVKVQQWLEEADQKDSVKQLNQWLGQQPKHGVEIDRIMALVEDLPYHLEISWINTDARGYYDLVFSHKSAPFQPAIFPISSPIEDIFTYANNPIEIKFKQQLILELSQFIKSKLPEYMRPNIISILDKLPLTPNDKIDRLALSKLAKPSYLLTNDKANFVAPRNREEEILANLWSEVLQLEPIGINDNFFELGGNSLKVIVLLNRIQERLNKNLQMLDLFQSPTIAELVTCLSEKSSTFNRIEATNLQPADEIRYYPPSFAQERFWDYRHLGSFYYLPNYFHLEGKLNVAIFEKSLNEIIRRHEILRTKLEEINGSLKQVVYPNTKIALEIIDLQNRSKIEQQQEIERITLEKIKKKVFLDKDPWLFVNLLQLSETSHILLIGLHILLANERSSEILMPELSLLYDTFLSDNPSPLPELPLQYGDYVIAERQSLTEEGLKIRRDYWQQWLSREPQPLNLPTDRPLPEVQSFQAATLETEISPELTTQLEILSQKQKVTFFTTIATTFGLLLHQYAPKESLVIGVPAIDSNQQQFASVMGDFGKMLALRLDFGENDDFFQLLKRVQQEMLAVITHQDVPFEQIAKTFDPPIERNKRFFRVYLDFLQKAPREHLELSGLNVTPIPLKLSMARVDLGVLFWKKNTPSGTVIQLWWKYKKDLFEADTIAGIASNFENLLGAIVNRPLAYIRKQTIETIMGRTFS</sequence>
<dbReference type="Gene3D" id="3.40.50.980">
    <property type="match status" value="2"/>
</dbReference>
<dbReference type="PANTHER" id="PTHR45527">
    <property type="entry name" value="NONRIBOSOMAL PEPTIDE SYNTHETASE"/>
    <property type="match status" value="1"/>
</dbReference>
<evidence type="ECO:0000259" key="5">
    <source>
        <dbReference type="PROSITE" id="PS50075"/>
    </source>
</evidence>
<dbReference type="InterPro" id="IPR001242">
    <property type="entry name" value="Condensation_dom"/>
</dbReference>
<keyword evidence="2" id="KW-0596">Phosphopantetheine</keyword>
<dbReference type="GO" id="GO:0009403">
    <property type="term" value="P:toxin biosynthetic process"/>
    <property type="evidence" value="ECO:0007669"/>
    <property type="project" value="UniProtKB-ARBA"/>
</dbReference>
<dbReference type="PROSITE" id="PS00455">
    <property type="entry name" value="AMP_BINDING"/>
    <property type="match status" value="1"/>
</dbReference>
<dbReference type="InterPro" id="IPR020459">
    <property type="entry name" value="AMP-binding"/>
</dbReference>
<gene>
    <name evidence="6" type="primary">agdK</name>
</gene>
<protein>
    <submittedName>
        <fullName evidence="6">Nonribosomal peptide synthetase</fullName>
    </submittedName>
</protein>
<dbReference type="CDD" id="cd02440">
    <property type="entry name" value="AdoMet_MTases"/>
    <property type="match status" value="1"/>
</dbReference>
<dbReference type="GO" id="GO:0031177">
    <property type="term" value="F:phosphopantetheine binding"/>
    <property type="evidence" value="ECO:0007669"/>
    <property type="project" value="InterPro"/>
</dbReference>
<dbReference type="InterPro" id="IPR020845">
    <property type="entry name" value="AMP-binding_CS"/>
</dbReference>
<keyword evidence="3" id="KW-0597">Phosphoprotein</keyword>
<dbReference type="SUPFAM" id="SSF56801">
    <property type="entry name" value="Acetyl-CoA synthetase-like"/>
    <property type="match status" value="1"/>
</dbReference>
<dbReference type="FunFam" id="1.10.1200.10:FF:000005">
    <property type="entry name" value="Nonribosomal peptide synthetase 1"/>
    <property type="match status" value="1"/>
</dbReference>
<dbReference type="GO" id="GO:0005737">
    <property type="term" value="C:cytoplasm"/>
    <property type="evidence" value="ECO:0007669"/>
    <property type="project" value="TreeGrafter"/>
</dbReference>
<evidence type="ECO:0000256" key="4">
    <source>
        <dbReference type="ARBA" id="ARBA00022737"/>
    </source>
</evidence>
<dbReference type="FunFam" id="3.40.50.12780:FF:000012">
    <property type="entry name" value="Non-ribosomal peptide synthetase"/>
    <property type="match status" value="1"/>
</dbReference>
<dbReference type="EMBL" id="MH049497">
    <property type="protein sequence ID" value="AZP89504.1"/>
    <property type="molecule type" value="Genomic_DNA"/>
</dbReference>
<name>A0A3S5HQS8_9CHRO</name>
<dbReference type="PRINTS" id="PR00154">
    <property type="entry name" value="AMPBINDING"/>
</dbReference>
<dbReference type="Gene3D" id="3.30.300.30">
    <property type="match status" value="2"/>
</dbReference>
<dbReference type="InterPro" id="IPR029063">
    <property type="entry name" value="SAM-dependent_MTases_sf"/>
</dbReference>
<dbReference type="InterPro" id="IPR013217">
    <property type="entry name" value="Methyltransf_12"/>
</dbReference>
<dbReference type="NCBIfam" id="TIGR01733">
    <property type="entry name" value="AA-adenyl-dom"/>
    <property type="match status" value="1"/>
</dbReference>
<dbReference type="InterPro" id="IPR036736">
    <property type="entry name" value="ACP-like_sf"/>
</dbReference>
<dbReference type="InterPro" id="IPR009081">
    <property type="entry name" value="PP-bd_ACP"/>
</dbReference>
<dbReference type="Gene3D" id="1.10.1200.10">
    <property type="entry name" value="ACP-like"/>
    <property type="match status" value="1"/>
</dbReference>
<dbReference type="Gene3D" id="3.30.559.30">
    <property type="entry name" value="Nonribosomal peptide synthetase, condensation domain"/>
    <property type="match status" value="1"/>
</dbReference>
<dbReference type="Pfam" id="PF08242">
    <property type="entry name" value="Methyltransf_12"/>
    <property type="match status" value="1"/>
</dbReference>
<dbReference type="Pfam" id="PF00501">
    <property type="entry name" value="AMP-binding"/>
    <property type="match status" value="1"/>
</dbReference>
<reference evidence="6" key="1">
    <citation type="journal article" date="2018" name="ACS Chem. Biol.">
        <title>A Unique Biosynthetic Pathway in Bloom-Forming Cyanobacterial Genus Microcystis Jointly Assembles Cytotoxic Aeruginoguanidines and Microguanidines.</title>
        <authorList>
            <person name="Pancrace C."/>
            <person name="Ishida K."/>
            <person name="Briand E."/>
            <person name="Gatte Pichi D."/>
            <person name="Weiz A.R."/>
            <person name="Guljamow A."/>
            <person name="Scalvenzi T."/>
            <person name="Sassoon N."/>
            <person name="Hertweck C."/>
            <person name="Dittmann E."/>
            <person name="Gugger M."/>
        </authorList>
    </citation>
    <scope>NUCLEOTIDE SEQUENCE</scope>
    <source>
        <strain evidence="6">PCC 9810</strain>
    </source>
</reference>